<proteinExistence type="predicted"/>
<accession>A0A0B7BWG5</accession>
<sequence>YISPTYWTALASGDIVTSKIDDKRYLKDSNLRMLKLSIKKLASPTRNKKFCWFQTQGKHQIMHKKGIIF</sequence>
<reference evidence="1" key="1">
    <citation type="submission" date="2014-12" db="EMBL/GenBank/DDBJ databases">
        <title>Insight into the proteome of Arion vulgaris.</title>
        <authorList>
            <person name="Aradska J."/>
            <person name="Bulat T."/>
            <person name="Smidak R."/>
            <person name="Sarate P."/>
            <person name="Gangsoo J."/>
            <person name="Sialana F."/>
            <person name="Bilban M."/>
            <person name="Lubec G."/>
        </authorList>
    </citation>
    <scope>NUCLEOTIDE SEQUENCE</scope>
    <source>
        <tissue evidence="1">Skin</tissue>
    </source>
</reference>
<dbReference type="EMBL" id="HACG01050669">
    <property type="protein sequence ID" value="CEK97534.1"/>
    <property type="molecule type" value="Transcribed_RNA"/>
</dbReference>
<name>A0A0B7BWG5_9EUPU</name>
<protein>
    <submittedName>
        <fullName evidence="1">Uncharacterized protein</fullName>
    </submittedName>
</protein>
<gene>
    <name evidence="1" type="primary">ORF216077</name>
</gene>
<evidence type="ECO:0000313" key="1">
    <source>
        <dbReference type="EMBL" id="CEK97534.1"/>
    </source>
</evidence>
<dbReference type="AlphaFoldDB" id="A0A0B7BWG5"/>
<feature type="non-terminal residue" evidence="1">
    <location>
        <position position="1"/>
    </location>
</feature>
<organism evidence="1">
    <name type="scientific">Arion vulgaris</name>
    <dbReference type="NCBI Taxonomy" id="1028688"/>
    <lineage>
        <taxon>Eukaryota</taxon>
        <taxon>Metazoa</taxon>
        <taxon>Spiralia</taxon>
        <taxon>Lophotrochozoa</taxon>
        <taxon>Mollusca</taxon>
        <taxon>Gastropoda</taxon>
        <taxon>Heterobranchia</taxon>
        <taxon>Euthyneura</taxon>
        <taxon>Panpulmonata</taxon>
        <taxon>Eupulmonata</taxon>
        <taxon>Stylommatophora</taxon>
        <taxon>Helicina</taxon>
        <taxon>Arionoidea</taxon>
        <taxon>Arionidae</taxon>
        <taxon>Arion</taxon>
    </lineage>
</organism>